<protein>
    <submittedName>
        <fullName evidence="2">Uncharacterized protein</fullName>
    </submittedName>
</protein>
<feature type="compositionally biased region" description="Low complexity" evidence="1">
    <location>
        <begin position="252"/>
        <end position="288"/>
    </location>
</feature>
<dbReference type="EMBL" id="QWIO01000518">
    <property type="protein sequence ID" value="RMY94357.1"/>
    <property type="molecule type" value="Genomic_DNA"/>
</dbReference>
<evidence type="ECO:0000313" key="2">
    <source>
        <dbReference type="EMBL" id="RMY94357.1"/>
    </source>
</evidence>
<dbReference type="AlphaFoldDB" id="A0A3M7G093"/>
<feature type="compositionally biased region" description="Basic and acidic residues" evidence="1">
    <location>
        <begin position="32"/>
        <end position="46"/>
    </location>
</feature>
<proteinExistence type="predicted"/>
<feature type="compositionally biased region" description="Low complexity" evidence="1">
    <location>
        <begin position="169"/>
        <end position="186"/>
    </location>
</feature>
<feature type="region of interest" description="Disordered" evidence="1">
    <location>
        <begin position="160"/>
        <end position="189"/>
    </location>
</feature>
<reference evidence="2 3" key="1">
    <citation type="journal article" date="2018" name="BMC Genomics">
        <title>Genomic evidence for intraspecific hybridization in a clonal and extremely halotolerant yeast.</title>
        <authorList>
            <person name="Gostincar C."/>
            <person name="Stajich J.E."/>
            <person name="Zupancic J."/>
            <person name="Zalar P."/>
            <person name="Gunde-Cimerman N."/>
        </authorList>
    </citation>
    <scope>NUCLEOTIDE SEQUENCE [LARGE SCALE GENOMIC DNA]</scope>
    <source>
        <strain evidence="2 3">EXF-10513</strain>
    </source>
</reference>
<dbReference type="Proteomes" id="UP000269539">
    <property type="component" value="Unassembled WGS sequence"/>
</dbReference>
<comment type="caution">
    <text evidence="2">The sequence shown here is derived from an EMBL/GenBank/DDBJ whole genome shotgun (WGS) entry which is preliminary data.</text>
</comment>
<organism evidence="2 3">
    <name type="scientific">Hortaea werneckii</name>
    <name type="common">Black yeast</name>
    <name type="synonym">Cladosporium werneckii</name>
    <dbReference type="NCBI Taxonomy" id="91943"/>
    <lineage>
        <taxon>Eukaryota</taxon>
        <taxon>Fungi</taxon>
        <taxon>Dikarya</taxon>
        <taxon>Ascomycota</taxon>
        <taxon>Pezizomycotina</taxon>
        <taxon>Dothideomycetes</taxon>
        <taxon>Dothideomycetidae</taxon>
        <taxon>Mycosphaerellales</taxon>
        <taxon>Teratosphaeriaceae</taxon>
        <taxon>Hortaea</taxon>
    </lineage>
</organism>
<name>A0A3M7G093_HORWE</name>
<gene>
    <name evidence="2" type="ORF">D0864_05542</name>
</gene>
<feature type="region of interest" description="Disordered" evidence="1">
    <location>
        <begin position="1"/>
        <end position="57"/>
    </location>
</feature>
<accession>A0A3M7G093</accession>
<evidence type="ECO:0000256" key="1">
    <source>
        <dbReference type="SAM" id="MobiDB-lite"/>
    </source>
</evidence>
<evidence type="ECO:0000313" key="3">
    <source>
        <dbReference type="Proteomes" id="UP000269539"/>
    </source>
</evidence>
<feature type="compositionally biased region" description="Basic residues" evidence="1">
    <location>
        <begin position="47"/>
        <end position="57"/>
    </location>
</feature>
<feature type="region of interest" description="Disordered" evidence="1">
    <location>
        <begin position="231"/>
        <end position="289"/>
    </location>
</feature>
<feature type="compositionally biased region" description="Basic and acidic residues" evidence="1">
    <location>
        <begin position="13"/>
        <end position="24"/>
    </location>
</feature>
<sequence>MPPLRTWSSIKPAETERTHEENQERAYIAASRRSDRSLEARVESARRASKIHKRRTGRSLHFTEQDVANEGMYEEEDDDLPMQYRRLTAHLQSQNPHIDRRLQAYVAQQVAMRTGDWAQDAYLGSDQNPFLSTQQFMNPAMTQMQHPVYQQYPMVPPQQMHWAPSNYRQSSHPMPQQQQAQGTRPQWHNRSASIATRQGYPAYQQRHPQSIQANIVGPLQVVDQRMSTPTQQIYPQTPHQGYRPVATSQQLSPSIPRKSSSSQAATSQESFQPSHSQSQQQVPTLPQQHSKLSTFSPFSFEQRLQEKTNPLSMELPMDFQQLLADCNAFGMNDSRAQMLMPSQMSNGQETMKP</sequence>